<keyword evidence="1" id="KW-0472">Membrane</keyword>
<name>A0ABU3UR60_9ACTN</name>
<organism evidence="2 3">
    <name type="scientific">Streptomyces mirabilis</name>
    <dbReference type="NCBI Taxonomy" id="68239"/>
    <lineage>
        <taxon>Bacteria</taxon>
        <taxon>Bacillati</taxon>
        <taxon>Actinomycetota</taxon>
        <taxon>Actinomycetes</taxon>
        <taxon>Kitasatosporales</taxon>
        <taxon>Streptomycetaceae</taxon>
        <taxon>Streptomyces</taxon>
    </lineage>
</organism>
<evidence type="ECO:0000313" key="2">
    <source>
        <dbReference type="EMBL" id="MDU8996215.1"/>
    </source>
</evidence>
<accession>A0ABU3UR60</accession>
<proteinExistence type="predicted"/>
<dbReference type="Proteomes" id="UP001257627">
    <property type="component" value="Unassembled WGS sequence"/>
</dbReference>
<evidence type="ECO:0000256" key="1">
    <source>
        <dbReference type="SAM" id="Phobius"/>
    </source>
</evidence>
<protein>
    <recommendedName>
        <fullName evidence="4">Subtilisin inhibitor-like</fullName>
    </recommendedName>
</protein>
<sequence>MDATNPQARRRRPLLSRLGDVLIPAVAGVIVLGLAAAFAYGAFFAKEDEIDKAKHQRMPAVGDCLNGNEKARLITDCSSSDAAVRVLATFDGGQSSQCVGTPGATGALSYKESTKIGGADGIDVSDPEYTTLCVGPAH</sequence>
<dbReference type="RefSeq" id="WP_316733934.1">
    <property type="nucleotide sequence ID" value="NZ_JARAKF010000001.1"/>
</dbReference>
<keyword evidence="1" id="KW-1133">Transmembrane helix</keyword>
<evidence type="ECO:0008006" key="4">
    <source>
        <dbReference type="Google" id="ProtNLM"/>
    </source>
</evidence>
<feature type="transmembrane region" description="Helical" evidence="1">
    <location>
        <begin position="21"/>
        <end position="43"/>
    </location>
</feature>
<gene>
    <name evidence="2" type="ORF">PU648_28455</name>
</gene>
<evidence type="ECO:0000313" key="3">
    <source>
        <dbReference type="Proteomes" id="UP001257627"/>
    </source>
</evidence>
<keyword evidence="3" id="KW-1185">Reference proteome</keyword>
<reference evidence="2 3" key="1">
    <citation type="submission" date="2023-02" db="EMBL/GenBank/DDBJ databases">
        <authorList>
            <person name="Maleckis M."/>
        </authorList>
    </citation>
    <scope>NUCLEOTIDE SEQUENCE [LARGE SCALE GENOMIC DNA]</scope>
    <source>
        <strain evidence="2 3">P8-A2</strain>
    </source>
</reference>
<comment type="caution">
    <text evidence="2">The sequence shown here is derived from an EMBL/GenBank/DDBJ whole genome shotgun (WGS) entry which is preliminary data.</text>
</comment>
<keyword evidence="1" id="KW-0812">Transmembrane</keyword>
<dbReference type="EMBL" id="JARAKF010000001">
    <property type="protein sequence ID" value="MDU8996215.1"/>
    <property type="molecule type" value="Genomic_DNA"/>
</dbReference>